<keyword evidence="3 7" id="KW-0813">Transport</keyword>
<evidence type="ECO:0000256" key="8">
    <source>
        <dbReference type="SAM" id="Phobius"/>
    </source>
</evidence>
<evidence type="ECO:0000313" key="10">
    <source>
        <dbReference type="EMBL" id="KAK7203832.1"/>
    </source>
</evidence>
<dbReference type="Gene3D" id="1.20.1250.20">
    <property type="entry name" value="MFS general substrate transporter like domains"/>
    <property type="match status" value="1"/>
</dbReference>
<dbReference type="PANTHER" id="PTHR48022">
    <property type="entry name" value="PLASTIDIC GLUCOSE TRANSPORTER 4"/>
    <property type="match status" value="1"/>
</dbReference>
<gene>
    <name evidence="10" type="ORF">BZA70DRAFT_282191</name>
</gene>
<protein>
    <submittedName>
        <fullName evidence="10">General substrate transporter</fullName>
    </submittedName>
</protein>
<dbReference type="InterPro" id="IPR020846">
    <property type="entry name" value="MFS_dom"/>
</dbReference>
<dbReference type="InterPro" id="IPR003663">
    <property type="entry name" value="Sugar/inositol_transpt"/>
</dbReference>
<dbReference type="PROSITE" id="PS50850">
    <property type="entry name" value="MFS"/>
    <property type="match status" value="1"/>
</dbReference>
<evidence type="ECO:0000259" key="9">
    <source>
        <dbReference type="PROSITE" id="PS50850"/>
    </source>
</evidence>
<comment type="caution">
    <text evidence="10">The sequence shown here is derived from an EMBL/GenBank/DDBJ whole genome shotgun (WGS) entry which is preliminary data.</text>
</comment>
<dbReference type="EMBL" id="JBBJBU010000010">
    <property type="protein sequence ID" value="KAK7203832.1"/>
    <property type="molecule type" value="Genomic_DNA"/>
</dbReference>
<evidence type="ECO:0000313" key="11">
    <source>
        <dbReference type="Proteomes" id="UP001498771"/>
    </source>
</evidence>
<name>A0ABR1F1Y1_9ASCO</name>
<keyword evidence="5 8" id="KW-1133">Transmembrane helix</keyword>
<proteinExistence type="inferred from homology"/>
<dbReference type="GeneID" id="90038752"/>
<dbReference type="InterPro" id="IPR036259">
    <property type="entry name" value="MFS_trans_sf"/>
</dbReference>
<evidence type="ECO:0000256" key="4">
    <source>
        <dbReference type="ARBA" id="ARBA00022692"/>
    </source>
</evidence>
<sequence>MSQSTADQLADLKNGQADHFEHGADVKLEDVLPKDSPPWYRDSRLLLLNFLLLVPIFSSTGIGYDGSMVNGLQAQSQWQTFFNHPTGYTLGHISCGPTYGTFIGVVPAQYIADKWGRRAGIMVGSTLMVIASAIQAASQNYGMFLAARILIGAGSVIGIVPAPSLLSELSFPTHRAFMTTAYNVMWYGGATLAAWVTYGTYWMGDSNWSWRIPSLLQAFFPLCQLLLVFWLPESPRFLIFKDRIDEARKILVHYHAHGDESSALVDFELTEIIQALELEKQHKSVGFGVLFSKENRRRAFITGMVPFMQQMSGNGLVSYYLSLVLTSIGIKTSSRQLIINGGLCLYNWGISAIMIGFLPRFGRRRLFLICTSSMLVVFVIWTVLSAVNQQRNFEQKALGQGVLAMIFIYYLAYDIGLLGLPYLYLTEVLPYYIRSQGMAFGQFVTSCVGIYQSYVNPIAMDAISWKYYIVYCCIIACEFVIVFFTFPETKGATLEESTEAFDRGVRGGVRHQVKELELDDLDESKPADV</sequence>
<keyword evidence="6 8" id="KW-0472">Membrane</keyword>
<reference evidence="10 11" key="1">
    <citation type="submission" date="2024-03" db="EMBL/GenBank/DDBJ databases">
        <title>Genome-scale model development and genomic sequencing of the oleaginous clade Lipomyces.</title>
        <authorList>
            <consortium name="Lawrence Berkeley National Laboratory"/>
            <person name="Czajka J.J."/>
            <person name="Han Y."/>
            <person name="Kim J."/>
            <person name="Mondo S.J."/>
            <person name="Hofstad B.A."/>
            <person name="Robles A."/>
            <person name="Haridas S."/>
            <person name="Riley R."/>
            <person name="LaButti K."/>
            <person name="Pangilinan J."/>
            <person name="Andreopoulos W."/>
            <person name="Lipzen A."/>
            <person name="Yan J."/>
            <person name="Wang M."/>
            <person name="Ng V."/>
            <person name="Grigoriev I.V."/>
            <person name="Spatafora J.W."/>
            <person name="Magnuson J.K."/>
            <person name="Baker S.E."/>
            <person name="Pomraning K.R."/>
        </authorList>
    </citation>
    <scope>NUCLEOTIDE SEQUENCE [LARGE SCALE GENOMIC DNA]</scope>
    <source>
        <strain evidence="10 11">Phaff 52-87</strain>
    </source>
</reference>
<keyword evidence="11" id="KW-1185">Reference proteome</keyword>
<dbReference type="PANTHER" id="PTHR48022:SF24">
    <property type="entry name" value="HEXOSE TRANSPORTER PROTEIN (AFU_ORTHOLOGUE AFUA_8G04480)"/>
    <property type="match status" value="1"/>
</dbReference>
<feature type="transmembrane region" description="Helical" evidence="8">
    <location>
        <begin position="366"/>
        <end position="387"/>
    </location>
</feature>
<evidence type="ECO:0000256" key="6">
    <source>
        <dbReference type="ARBA" id="ARBA00023136"/>
    </source>
</evidence>
<comment type="similarity">
    <text evidence="2 7">Belongs to the major facilitator superfamily. Sugar transporter (TC 2.A.1.1) family.</text>
</comment>
<evidence type="ECO:0000256" key="7">
    <source>
        <dbReference type="RuleBase" id="RU003346"/>
    </source>
</evidence>
<comment type="subcellular location">
    <subcellularLocation>
        <location evidence="1">Membrane</location>
        <topology evidence="1">Multi-pass membrane protein</topology>
    </subcellularLocation>
</comment>
<evidence type="ECO:0000256" key="2">
    <source>
        <dbReference type="ARBA" id="ARBA00010992"/>
    </source>
</evidence>
<evidence type="ECO:0000256" key="3">
    <source>
        <dbReference type="ARBA" id="ARBA00022448"/>
    </source>
</evidence>
<dbReference type="SUPFAM" id="SSF103473">
    <property type="entry name" value="MFS general substrate transporter"/>
    <property type="match status" value="1"/>
</dbReference>
<dbReference type="InterPro" id="IPR050360">
    <property type="entry name" value="MFS_Sugar_Transporters"/>
</dbReference>
<dbReference type="RefSeq" id="XP_064766865.1">
    <property type="nucleotide sequence ID" value="XM_064913240.1"/>
</dbReference>
<feature type="transmembrane region" description="Helical" evidence="8">
    <location>
        <begin position="337"/>
        <end position="359"/>
    </location>
</feature>
<keyword evidence="4 8" id="KW-0812">Transmembrane</keyword>
<dbReference type="InterPro" id="IPR005828">
    <property type="entry name" value="MFS_sugar_transport-like"/>
</dbReference>
<evidence type="ECO:0000256" key="5">
    <source>
        <dbReference type="ARBA" id="ARBA00022989"/>
    </source>
</evidence>
<feature type="transmembrane region" description="Helical" evidence="8">
    <location>
        <begin position="407"/>
        <end position="425"/>
    </location>
</feature>
<dbReference type="Pfam" id="PF00083">
    <property type="entry name" value="Sugar_tr"/>
    <property type="match status" value="1"/>
</dbReference>
<feature type="transmembrane region" description="Helical" evidence="8">
    <location>
        <begin position="184"/>
        <end position="204"/>
    </location>
</feature>
<feature type="transmembrane region" description="Helical" evidence="8">
    <location>
        <begin position="119"/>
        <end position="137"/>
    </location>
</feature>
<accession>A0ABR1F1Y1</accession>
<dbReference type="Proteomes" id="UP001498771">
    <property type="component" value="Unassembled WGS sequence"/>
</dbReference>
<feature type="transmembrane region" description="Helical" evidence="8">
    <location>
        <begin position="45"/>
        <end position="64"/>
    </location>
</feature>
<feature type="transmembrane region" description="Helical" evidence="8">
    <location>
        <begin position="467"/>
        <end position="486"/>
    </location>
</feature>
<organism evidence="10 11">
    <name type="scientific">Myxozyma melibiosi</name>
    <dbReference type="NCBI Taxonomy" id="54550"/>
    <lineage>
        <taxon>Eukaryota</taxon>
        <taxon>Fungi</taxon>
        <taxon>Dikarya</taxon>
        <taxon>Ascomycota</taxon>
        <taxon>Saccharomycotina</taxon>
        <taxon>Lipomycetes</taxon>
        <taxon>Lipomycetales</taxon>
        <taxon>Lipomycetaceae</taxon>
        <taxon>Myxozyma</taxon>
    </lineage>
</organism>
<evidence type="ECO:0000256" key="1">
    <source>
        <dbReference type="ARBA" id="ARBA00004141"/>
    </source>
</evidence>
<feature type="domain" description="Major facilitator superfamily (MFS) profile" evidence="9">
    <location>
        <begin position="51"/>
        <end position="490"/>
    </location>
</feature>
<dbReference type="NCBIfam" id="TIGR00879">
    <property type="entry name" value="SP"/>
    <property type="match status" value="1"/>
</dbReference>
<feature type="transmembrane region" description="Helical" evidence="8">
    <location>
        <begin position="143"/>
        <end position="163"/>
    </location>
</feature>
<feature type="transmembrane region" description="Helical" evidence="8">
    <location>
        <begin position="210"/>
        <end position="231"/>
    </location>
</feature>